<dbReference type="Pfam" id="PF13359">
    <property type="entry name" value="DDE_Tnp_4"/>
    <property type="match status" value="1"/>
</dbReference>
<dbReference type="EMBL" id="JABSTV010001249">
    <property type="protein sequence ID" value="KAH7963920.1"/>
    <property type="molecule type" value="Genomic_DNA"/>
</dbReference>
<keyword evidence="3" id="KW-1133">Transmembrane helix</keyword>
<feature type="transmembrane region" description="Helical" evidence="3">
    <location>
        <begin position="331"/>
        <end position="351"/>
    </location>
</feature>
<proteinExistence type="predicted"/>
<evidence type="ECO:0000313" key="5">
    <source>
        <dbReference type="EMBL" id="KAH7963920.1"/>
    </source>
</evidence>
<feature type="domain" description="DDE Tnp4" evidence="4">
    <location>
        <begin position="185"/>
        <end position="262"/>
    </location>
</feature>
<dbReference type="VEuPathDB" id="VectorBase:RSAN_041107"/>
<dbReference type="GO" id="GO:0046872">
    <property type="term" value="F:metal ion binding"/>
    <property type="evidence" value="ECO:0007669"/>
    <property type="project" value="UniProtKB-KW"/>
</dbReference>
<evidence type="ECO:0000256" key="1">
    <source>
        <dbReference type="ARBA" id="ARBA00001968"/>
    </source>
</evidence>
<sequence length="352" mass="39370">MDQRRDRDKATVEVGLTLVALGSIEDELNAAKARVMSLKQRLVMNSFILTASALCPRAINRESWAYVRNERWLEDTLPLLGDGHFKQCFRVSPDTFHFLVNSLRPSLERVTALRLKKAVASVFGIGRSTVSGIYKEFCEAIVSVLKSGLIKMLSPSEMAEHIREFMAGPLFKAPVLTIGGVTVPPLVLCDEAFPLTPNLIKAFGHNDPLSAEQETFNYDISRVRRVVENAFGRLNASFRFTSNGMECDVANARLVIRACGVLNICEHFSDAVQLQWLQEVQQSDSHLPQPERSSYSQIGNAASVRSPLVYQFSQRMQAQPYLLQGSEPTAWWMQVVVAVQLVFLALVCCQFQ</sequence>
<gene>
    <name evidence="5" type="ORF">HPB52_023793</name>
</gene>
<evidence type="ECO:0000259" key="4">
    <source>
        <dbReference type="Pfam" id="PF13359"/>
    </source>
</evidence>
<comment type="caution">
    <text evidence="5">The sequence shown here is derived from an EMBL/GenBank/DDBJ whole genome shotgun (WGS) entry which is preliminary data.</text>
</comment>
<keyword evidence="2" id="KW-0479">Metal-binding</keyword>
<evidence type="ECO:0000256" key="3">
    <source>
        <dbReference type="SAM" id="Phobius"/>
    </source>
</evidence>
<reference evidence="5" key="2">
    <citation type="submission" date="2021-09" db="EMBL/GenBank/DDBJ databases">
        <authorList>
            <person name="Jia N."/>
            <person name="Wang J."/>
            <person name="Shi W."/>
            <person name="Du L."/>
            <person name="Sun Y."/>
            <person name="Zhan W."/>
            <person name="Jiang J."/>
            <person name="Wang Q."/>
            <person name="Zhang B."/>
            <person name="Ji P."/>
            <person name="Sakyi L.B."/>
            <person name="Cui X."/>
            <person name="Yuan T."/>
            <person name="Jiang B."/>
            <person name="Yang W."/>
            <person name="Lam T.T.-Y."/>
            <person name="Chang Q."/>
            <person name="Ding S."/>
            <person name="Wang X."/>
            <person name="Zhu J."/>
            <person name="Ruan X."/>
            <person name="Zhao L."/>
            <person name="Wei J."/>
            <person name="Que T."/>
            <person name="Du C."/>
            <person name="Cheng J."/>
            <person name="Dai P."/>
            <person name="Han X."/>
            <person name="Huang E."/>
            <person name="Gao Y."/>
            <person name="Liu J."/>
            <person name="Shao H."/>
            <person name="Ye R."/>
            <person name="Li L."/>
            <person name="Wei W."/>
            <person name="Wang X."/>
            <person name="Wang C."/>
            <person name="Huo Q."/>
            <person name="Li W."/>
            <person name="Guo W."/>
            <person name="Chen H."/>
            <person name="Chen S."/>
            <person name="Zhou L."/>
            <person name="Zhou L."/>
            <person name="Ni X."/>
            <person name="Tian J."/>
            <person name="Zhou Y."/>
            <person name="Sheng Y."/>
            <person name="Liu T."/>
            <person name="Pan Y."/>
            <person name="Xia L."/>
            <person name="Li J."/>
            <person name="Zhao F."/>
            <person name="Cao W."/>
        </authorList>
    </citation>
    <scope>NUCLEOTIDE SEQUENCE</scope>
    <source>
        <strain evidence="5">Rsan-2018</strain>
        <tissue evidence="5">Larvae</tissue>
    </source>
</reference>
<dbReference type="InterPro" id="IPR027806">
    <property type="entry name" value="HARBI1_dom"/>
</dbReference>
<protein>
    <recommendedName>
        <fullName evidence="4">DDE Tnp4 domain-containing protein</fullName>
    </recommendedName>
</protein>
<keyword evidence="3" id="KW-0472">Membrane</keyword>
<comment type="cofactor">
    <cofactor evidence="1">
        <name>a divalent metal cation</name>
        <dbReference type="ChEBI" id="CHEBI:60240"/>
    </cofactor>
</comment>
<evidence type="ECO:0000313" key="6">
    <source>
        <dbReference type="Proteomes" id="UP000821837"/>
    </source>
</evidence>
<organism evidence="5 6">
    <name type="scientific">Rhipicephalus sanguineus</name>
    <name type="common">Brown dog tick</name>
    <name type="synonym">Ixodes sanguineus</name>
    <dbReference type="NCBI Taxonomy" id="34632"/>
    <lineage>
        <taxon>Eukaryota</taxon>
        <taxon>Metazoa</taxon>
        <taxon>Ecdysozoa</taxon>
        <taxon>Arthropoda</taxon>
        <taxon>Chelicerata</taxon>
        <taxon>Arachnida</taxon>
        <taxon>Acari</taxon>
        <taxon>Parasitiformes</taxon>
        <taxon>Ixodida</taxon>
        <taxon>Ixodoidea</taxon>
        <taxon>Ixodidae</taxon>
        <taxon>Rhipicephalinae</taxon>
        <taxon>Rhipicephalus</taxon>
        <taxon>Rhipicephalus</taxon>
    </lineage>
</organism>
<evidence type="ECO:0000256" key="2">
    <source>
        <dbReference type="ARBA" id="ARBA00022723"/>
    </source>
</evidence>
<keyword evidence="3" id="KW-0812">Transmembrane</keyword>
<dbReference type="AlphaFoldDB" id="A0A9D4Q3L5"/>
<reference evidence="5" key="1">
    <citation type="journal article" date="2020" name="Cell">
        <title>Large-Scale Comparative Analyses of Tick Genomes Elucidate Their Genetic Diversity and Vector Capacities.</title>
        <authorList>
            <consortium name="Tick Genome and Microbiome Consortium (TIGMIC)"/>
            <person name="Jia N."/>
            <person name="Wang J."/>
            <person name="Shi W."/>
            <person name="Du L."/>
            <person name="Sun Y."/>
            <person name="Zhan W."/>
            <person name="Jiang J.F."/>
            <person name="Wang Q."/>
            <person name="Zhang B."/>
            <person name="Ji P."/>
            <person name="Bell-Sakyi L."/>
            <person name="Cui X.M."/>
            <person name="Yuan T.T."/>
            <person name="Jiang B.G."/>
            <person name="Yang W.F."/>
            <person name="Lam T.T."/>
            <person name="Chang Q.C."/>
            <person name="Ding S.J."/>
            <person name="Wang X.J."/>
            <person name="Zhu J.G."/>
            <person name="Ruan X.D."/>
            <person name="Zhao L."/>
            <person name="Wei J.T."/>
            <person name="Ye R.Z."/>
            <person name="Que T.C."/>
            <person name="Du C.H."/>
            <person name="Zhou Y.H."/>
            <person name="Cheng J.X."/>
            <person name="Dai P.F."/>
            <person name="Guo W.B."/>
            <person name="Han X.H."/>
            <person name="Huang E.J."/>
            <person name="Li L.F."/>
            <person name="Wei W."/>
            <person name="Gao Y.C."/>
            <person name="Liu J.Z."/>
            <person name="Shao H.Z."/>
            <person name="Wang X."/>
            <person name="Wang C.C."/>
            <person name="Yang T.C."/>
            <person name="Huo Q.B."/>
            <person name="Li W."/>
            <person name="Chen H.Y."/>
            <person name="Chen S.E."/>
            <person name="Zhou L.G."/>
            <person name="Ni X.B."/>
            <person name="Tian J.H."/>
            <person name="Sheng Y."/>
            <person name="Liu T."/>
            <person name="Pan Y.S."/>
            <person name="Xia L.Y."/>
            <person name="Li J."/>
            <person name="Zhao F."/>
            <person name="Cao W.C."/>
        </authorList>
    </citation>
    <scope>NUCLEOTIDE SEQUENCE</scope>
    <source>
        <strain evidence="5">Rsan-2018</strain>
    </source>
</reference>
<keyword evidence="6" id="KW-1185">Reference proteome</keyword>
<name>A0A9D4Q3L5_RHISA</name>
<dbReference type="Proteomes" id="UP000821837">
    <property type="component" value="Chromosome 3"/>
</dbReference>
<accession>A0A9D4Q3L5</accession>